<feature type="transmembrane region" description="Helical" evidence="1">
    <location>
        <begin position="132"/>
        <end position="156"/>
    </location>
</feature>
<sequence length="331" mass="33561">MQDVLALASANLLSPAVLFFALGFLGTIAGSHLTLPEAVAKTLSIYLMLAIGFKGGVAVNEHGLGVDIVLALVAGIVLSALIPLVAFGLLTVMARLDRVDRAAVAAHYGSISIVTFVAASEALRLAGLSFEGYLVAVAAVMETPAILVALYLAHAGRSGSGSASKAGGRQEGLMTEVMLNSSVVVLVGSFVIGFLAGPKGLADIGPFIVDPFKGVLCLFLLDMGAVAGRGIRSGWKHMSPGLVLFGLLMPYVGAVFAMAAGLAIGLSTGGVALLMVLGASASYIAVPAALRLALPEARPSIYLTLSLGITFPMNLTIGIPAYIALAQMAAG</sequence>
<reference evidence="2 3" key="1">
    <citation type="submission" date="2020-01" db="EMBL/GenBank/DDBJ databases">
        <title>Genomes of bacteria type strains.</title>
        <authorList>
            <person name="Chen J."/>
            <person name="Zhu S."/>
            <person name="Yang J."/>
        </authorList>
    </citation>
    <scope>NUCLEOTIDE SEQUENCE [LARGE SCALE GENOMIC DNA]</scope>
    <source>
        <strain evidence="2 3">DSM 16655</strain>
    </source>
</reference>
<feature type="transmembrane region" description="Helical" evidence="1">
    <location>
        <begin position="242"/>
        <end position="266"/>
    </location>
</feature>
<feature type="transmembrane region" description="Helical" evidence="1">
    <location>
        <begin position="68"/>
        <end position="90"/>
    </location>
</feature>
<feature type="transmembrane region" description="Helical" evidence="1">
    <location>
        <begin position="12"/>
        <end position="31"/>
    </location>
</feature>
<keyword evidence="1" id="KW-0812">Transmembrane</keyword>
<feature type="transmembrane region" description="Helical" evidence="1">
    <location>
        <begin position="177"/>
        <end position="198"/>
    </location>
</feature>
<evidence type="ECO:0000313" key="3">
    <source>
        <dbReference type="Proteomes" id="UP001320715"/>
    </source>
</evidence>
<evidence type="ECO:0000313" key="2">
    <source>
        <dbReference type="EMBL" id="MCO6407496.1"/>
    </source>
</evidence>
<name>A0ABT1CQ33_9HYPH</name>
<keyword evidence="3" id="KW-1185">Reference proteome</keyword>
<feature type="transmembrane region" description="Helical" evidence="1">
    <location>
        <begin position="102"/>
        <end position="120"/>
    </location>
</feature>
<dbReference type="PANTHER" id="PTHR40400:SF1">
    <property type="entry name" value="SLR1512 PROTEIN"/>
    <property type="match status" value="1"/>
</dbReference>
<comment type="caution">
    <text evidence="2">The sequence shown here is derived from an EMBL/GenBank/DDBJ whole genome shotgun (WGS) entry which is preliminary data.</text>
</comment>
<dbReference type="RefSeq" id="WP_152008048.1">
    <property type="nucleotide sequence ID" value="NZ_CP159480.1"/>
</dbReference>
<protein>
    <submittedName>
        <fullName evidence="2">Sodium-dependent bicarbonate transport family permease</fullName>
    </submittedName>
</protein>
<feature type="transmembrane region" description="Helical" evidence="1">
    <location>
        <begin position="301"/>
        <end position="325"/>
    </location>
</feature>
<gene>
    <name evidence="2" type="ORF">GTW23_04855</name>
</gene>
<dbReference type="Pfam" id="PF05982">
    <property type="entry name" value="Sbt_1"/>
    <property type="match status" value="1"/>
</dbReference>
<accession>A0ABT1CQ33</accession>
<evidence type="ECO:0000256" key="1">
    <source>
        <dbReference type="SAM" id="Phobius"/>
    </source>
</evidence>
<dbReference type="PANTHER" id="PTHR40400">
    <property type="entry name" value="SLR1512 PROTEIN"/>
    <property type="match status" value="1"/>
</dbReference>
<feature type="transmembrane region" description="Helical" evidence="1">
    <location>
        <begin position="272"/>
        <end position="294"/>
    </location>
</feature>
<dbReference type="InterPro" id="IPR010293">
    <property type="entry name" value="Sbt_1"/>
</dbReference>
<feature type="transmembrane region" description="Helical" evidence="1">
    <location>
        <begin position="204"/>
        <end position="221"/>
    </location>
</feature>
<organism evidence="2 3">
    <name type="scientific">Hoeflea alexandrii</name>
    <dbReference type="NCBI Taxonomy" id="288436"/>
    <lineage>
        <taxon>Bacteria</taxon>
        <taxon>Pseudomonadati</taxon>
        <taxon>Pseudomonadota</taxon>
        <taxon>Alphaproteobacteria</taxon>
        <taxon>Hyphomicrobiales</taxon>
        <taxon>Rhizobiaceae</taxon>
        <taxon>Hoeflea</taxon>
    </lineage>
</organism>
<keyword evidence="1" id="KW-0472">Membrane</keyword>
<proteinExistence type="predicted"/>
<keyword evidence="1" id="KW-1133">Transmembrane helix</keyword>
<dbReference type="EMBL" id="JAAAML010000001">
    <property type="protein sequence ID" value="MCO6407496.1"/>
    <property type="molecule type" value="Genomic_DNA"/>
</dbReference>
<dbReference type="Proteomes" id="UP001320715">
    <property type="component" value="Unassembled WGS sequence"/>
</dbReference>